<comment type="caution">
    <text evidence="1">The sequence shown here is derived from an EMBL/GenBank/DDBJ whole genome shotgun (WGS) entry which is preliminary data.</text>
</comment>
<keyword evidence="2" id="KW-1185">Reference proteome</keyword>
<dbReference type="EMBL" id="AUPC02000552">
    <property type="protein sequence ID" value="POG58248.1"/>
    <property type="molecule type" value="Genomic_DNA"/>
</dbReference>
<accession>A0A2P4NYT7</accession>
<dbReference type="AlphaFoldDB" id="A0A2P4NYT7"/>
<gene>
    <name evidence="1" type="ORF">GLOIN_2v1790647</name>
</gene>
<sequence length="119" mass="14248">MNVNLNRVLINNDIIEEYYVQDDWKKLKKKTGYKIEVEKIIDRSKNEEEKLEIMINATAFMNDTMLIENDKESIDKMIKICHQFFEINDIKANVSKYELIKINYKKDKLIIEGKEIKKS</sequence>
<reference evidence="1 2" key="1">
    <citation type="journal article" date="2013" name="Proc. Natl. Acad. Sci. U.S.A.">
        <title>Genome of an arbuscular mycorrhizal fungus provides insight into the oldest plant symbiosis.</title>
        <authorList>
            <person name="Tisserant E."/>
            <person name="Malbreil M."/>
            <person name="Kuo A."/>
            <person name="Kohler A."/>
            <person name="Symeonidi A."/>
            <person name="Balestrini R."/>
            <person name="Charron P."/>
            <person name="Duensing N."/>
            <person name="Frei Dit Frey N."/>
            <person name="Gianinazzi-Pearson V."/>
            <person name="Gilbert L.B."/>
            <person name="Handa Y."/>
            <person name="Herr J.R."/>
            <person name="Hijri M."/>
            <person name="Koul R."/>
            <person name="Kawaguchi M."/>
            <person name="Krajinski F."/>
            <person name="Lammers P.J."/>
            <person name="Masclaux F.G."/>
            <person name="Murat C."/>
            <person name="Morin E."/>
            <person name="Ndikumana S."/>
            <person name="Pagni M."/>
            <person name="Petitpierre D."/>
            <person name="Requena N."/>
            <person name="Rosikiewicz P."/>
            <person name="Riley R."/>
            <person name="Saito K."/>
            <person name="San Clemente H."/>
            <person name="Shapiro H."/>
            <person name="van Tuinen D."/>
            <person name="Becard G."/>
            <person name="Bonfante P."/>
            <person name="Paszkowski U."/>
            <person name="Shachar-Hill Y.Y."/>
            <person name="Tuskan G.A."/>
            <person name="Young P.W."/>
            <person name="Sanders I.R."/>
            <person name="Henrissat B."/>
            <person name="Rensing S.A."/>
            <person name="Grigoriev I.V."/>
            <person name="Corradi N."/>
            <person name="Roux C."/>
            <person name="Martin F."/>
        </authorList>
    </citation>
    <scope>NUCLEOTIDE SEQUENCE [LARGE SCALE GENOMIC DNA]</scope>
    <source>
        <strain evidence="1 2">DAOM 197198</strain>
    </source>
</reference>
<organism evidence="1 2">
    <name type="scientific">Rhizophagus irregularis (strain DAOM 181602 / DAOM 197198 / MUCL 43194)</name>
    <name type="common">Arbuscular mycorrhizal fungus</name>
    <name type="synonym">Glomus intraradices</name>
    <dbReference type="NCBI Taxonomy" id="747089"/>
    <lineage>
        <taxon>Eukaryota</taxon>
        <taxon>Fungi</taxon>
        <taxon>Fungi incertae sedis</taxon>
        <taxon>Mucoromycota</taxon>
        <taxon>Glomeromycotina</taxon>
        <taxon>Glomeromycetes</taxon>
        <taxon>Glomerales</taxon>
        <taxon>Glomeraceae</taxon>
        <taxon>Rhizophagus</taxon>
    </lineage>
</organism>
<evidence type="ECO:0000313" key="1">
    <source>
        <dbReference type="EMBL" id="POG58248.1"/>
    </source>
</evidence>
<name>A0A2P4NYT7_RHIID</name>
<protein>
    <submittedName>
        <fullName evidence="1">Uncharacterized protein</fullName>
    </submittedName>
</protein>
<dbReference type="Proteomes" id="UP000018888">
    <property type="component" value="Unassembled WGS sequence"/>
</dbReference>
<proteinExistence type="predicted"/>
<evidence type="ECO:0000313" key="2">
    <source>
        <dbReference type="Proteomes" id="UP000018888"/>
    </source>
</evidence>
<reference evidence="1 2" key="2">
    <citation type="journal article" date="2018" name="New Phytol.">
        <title>High intraspecific genome diversity in the model arbuscular mycorrhizal symbiont Rhizophagus irregularis.</title>
        <authorList>
            <person name="Chen E.C.H."/>
            <person name="Morin E."/>
            <person name="Beaudet D."/>
            <person name="Noel J."/>
            <person name="Yildirir G."/>
            <person name="Ndikumana S."/>
            <person name="Charron P."/>
            <person name="St-Onge C."/>
            <person name="Giorgi J."/>
            <person name="Kruger M."/>
            <person name="Marton T."/>
            <person name="Ropars J."/>
            <person name="Grigoriev I.V."/>
            <person name="Hainaut M."/>
            <person name="Henrissat B."/>
            <person name="Roux C."/>
            <person name="Martin F."/>
            <person name="Corradi N."/>
        </authorList>
    </citation>
    <scope>NUCLEOTIDE SEQUENCE [LARGE SCALE GENOMIC DNA]</scope>
    <source>
        <strain evidence="1 2">DAOM 197198</strain>
    </source>
</reference>